<sequence>MDSTGREGIEAATCLQLQGLWSPQKEKLLLLPLQELFRANVLAEFYWFRHHLLQGPWECESFPGLCRPLPHGHSSRARYCGGTGKPAEARGITVPGPELTGLPKVLWD</sequence>
<keyword evidence="2" id="KW-1185">Reference proteome</keyword>
<evidence type="ECO:0000313" key="1">
    <source>
        <dbReference type="EMBL" id="KAK2101850.1"/>
    </source>
</evidence>
<dbReference type="Proteomes" id="UP001266305">
    <property type="component" value="Unassembled WGS sequence"/>
</dbReference>
<proteinExistence type="predicted"/>
<reference evidence="1 2" key="1">
    <citation type="submission" date="2023-05" db="EMBL/GenBank/DDBJ databases">
        <title>B98-5 Cell Line De Novo Hybrid Assembly: An Optical Mapping Approach.</title>
        <authorList>
            <person name="Kananen K."/>
            <person name="Auerbach J.A."/>
            <person name="Kautto E."/>
            <person name="Blachly J.S."/>
        </authorList>
    </citation>
    <scope>NUCLEOTIDE SEQUENCE [LARGE SCALE GENOMIC DNA]</scope>
    <source>
        <strain evidence="1">B95-8</strain>
        <tissue evidence="1">Cell line</tissue>
    </source>
</reference>
<gene>
    <name evidence="1" type="ORF">P7K49_019517</name>
</gene>
<name>A0ABQ9UYM8_SAGOE</name>
<dbReference type="EMBL" id="JASSZA010000009">
    <property type="protein sequence ID" value="KAK2101850.1"/>
    <property type="molecule type" value="Genomic_DNA"/>
</dbReference>
<accession>A0ABQ9UYM8</accession>
<protein>
    <submittedName>
        <fullName evidence="1">Uncharacterized protein</fullName>
    </submittedName>
</protein>
<evidence type="ECO:0000313" key="2">
    <source>
        <dbReference type="Proteomes" id="UP001266305"/>
    </source>
</evidence>
<organism evidence="1 2">
    <name type="scientific">Saguinus oedipus</name>
    <name type="common">Cotton-top tamarin</name>
    <name type="synonym">Oedipomidas oedipus</name>
    <dbReference type="NCBI Taxonomy" id="9490"/>
    <lineage>
        <taxon>Eukaryota</taxon>
        <taxon>Metazoa</taxon>
        <taxon>Chordata</taxon>
        <taxon>Craniata</taxon>
        <taxon>Vertebrata</taxon>
        <taxon>Euteleostomi</taxon>
        <taxon>Mammalia</taxon>
        <taxon>Eutheria</taxon>
        <taxon>Euarchontoglires</taxon>
        <taxon>Primates</taxon>
        <taxon>Haplorrhini</taxon>
        <taxon>Platyrrhini</taxon>
        <taxon>Cebidae</taxon>
        <taxon>Callitrichinae</taxon>
        <taxon>Saguinus</taxon>
    </lineage>
</organism>
<comment type="caution">
    <text evidence="1">The sequence shown here is derived from an EMBL/GenBank/DDBJ whole genome shotgun (WGS) entry which is preliminary data.</text>
</comment>